<sequence>MELKWSRETCRLDELESKFKLPCVVKINEGFYTESTSNGFSQGDIIGIDQKMIIHNISANFVKTYEADKPKLNDKEILVPLNYNRKVKIVQKSKTYYSMQDLILDFPRYAEAGQDLLVTNDDDETLVVHAGERIELERLLPGSSGEPDSLVIRFVHEGDPVEAKLCTTTKGVFKTLPDDNEYTLADVVERLELPQIVSFVDGDVQNKCTQDLVEGIVKMVSISGRIQINRLVTQTVLVGHLQPIGQLQNDKGRFRKKTHIALPLDHPGIRDTSVTVSQNYDYYDRIYEGFLLVKNLSEDMQIINTLHVEFKREFSKPRTSTSESSNENKKRKPKVAPKPIIASKKPLSTAKCQSPTPELPKDKVSVDGIQVPQEPSLIKKDNLTSSSSNDDYEEYDDFVQSLATSSSPNAEKSKVVIKNENLPKGSNEHCKGDVVVKEKGCALTKDPLESNDSENKSLLKFIRKGLTKAKSHSFPKKTGLQVERQLSLDNSFEERSCNDRGGTRSSKAMVKTSALLDVGDVGENIGTFYDDIDECNMLSDEAINKASRNLNSNECGLKNFFNDLRCVELVNELNRVKLFDLAELCKKEQLDGKFFEMVSDEELKNAFNLKNADEFQRFRKLRSDR</sequence>
<accession>A0ABY7FUQ1</accession>
<gene>
    <name evidence="3" type="ORF">MAR_038125</name>
</gene>
<reference evidence="3" key="1">
    <citation type="submission" date="2022-11" db="EMBL/GenBank/DDBJ databases">
        <title>Centuries of genome instability and evolution in soft-shell clam transmissible cancer (bioRxiv).</title>
        <authorList>
            <person name="Hart S.F.M."/>
            <person name="Yonemitsu M.A."/>
            <person name="Giersch R.M."/>
            <person name="Beal B.F."/>
            <person name="Arriagada G."/>
            <person name="Davis B.W."/>
            <person name="Ostrander E.A."/>
            <person name="Goff S.P."/>
            <person name="Metzger M.J."/>
        </authorList>
    </citation>
    <scope>NUCLEOTIDE SEQUENCE</scope>
    <source>
        <strain evidence="3">MELC-2E11</strain>
        <tissue evidence="3">Siphon/mantle</tissue>
    </source>
</reference>
<dbReference type="Proteomes" id="UP001164746">
    <property type="component" value="Chromosome 13"/>
</dbReference>
<evidence type="ECO:0000313" key="4">
    <source>
        <dbReference type="Proteomes" id="UP001164746"/>
    </source>
</evidence>
<dbReference type="EMBL" id="CP111024">
    <property type="protein sequence ID" value="WAR24456.1"/>
    <property type="molecule type" value="Genomic_DNA"/>
</dbReference>
<evidence type="ECO:0000256" key="1">
    <source>
        <dbReference type="SAM" id="MobiDB-lite"/>
    </source>
</evidence>
<organism evidence="3 4">
    <name type="scientific">Mya arenaria</name>
    <name type="common">Soft-shell clam</name>
    <dbReference type="NCBI Taxonomy" id="6604"/>
    <lineage>
        <taxon>Eukaryota</taxon>
        <taxon>Metazoa</taxon>
        <taxon>Spiralia</taxon>
        <taxon>Lophotrochozoa</taxon>
        <taxon>Mollusca</taxon>
        <taxon>Bivalvia</taxon>
        <taxon>Autobranchia</taxon>
        <taxon>Heteroconchia</taxon>
        <taxon>Euheterodonta</taxon>
        <taxon>Imparidentia</taxon>
        <taxon>Neoheterodontei</taxon>
        <taxon>Myida</taxon>
        <taxon>Myoidea</taxon>
        <taxon>Myidae</taxon>
        <taxon>Mya</taxon>
    </lineage>
</organism>
<dbReference type="Pfam" id="PF12736">
    <property type="entry name" value="CABIT"/>
    <property type="match status" value="1"/>
</dbReference>
<keyword evidence="4" id="KW-1185">Reference proteome</keyword>
<evidence type="ECO:0000313" key="3">
    <source>
        <dbReference type="EMBL" id="WAR24456.1"/>
    </source>
</evidence>
<feature type="region of interest" description="Disordered" evidence="1">
    <location>
        <begin position="313"/>
        <end position="391"/>
    </location>
</feature>
<feature type="domain" description="CABIT" evidence="2">
    <location>
        <begin position="21"/>
        <end position="239"/>
    </location>
</feature>
<dbReference type="InterPro" id="IPR025946">
    <property type="entry name" value="CABIT_dom"/>
</dbReference>
<evidence type="ECO:0000259" key="2">
    <source>
        <dbReference type="Pfam" id="PF12736"/>
    </source>
</evidence>
<protein>
    <recommendedName>
        <fullName evidence="2">CABIT domain-containing protein</fullName>
    </recommendedName>
</protein>
<proteinExistence type="predicted"/>
<name>A0ABY7FUQ1_MYAAR</name>